<evidence type="ECO:0000256" key="3">
    <source>
        <dbReference type="ARBA" id="ARBA00022729"/>
    </source>
</evidence>
<dbReference type="AlphaFoldDB" id="A0AAI9X000"/>
<feature type="domain" description="MRH" evidence="8">
    <location>
        <begin position="43"/>
        <end position="191"/>
    </location>
</feature>
<dbReference type="RefSeq" id="XP_049182701.1">
    <property type="nucleotide sequence ID" value="XM_049323706.1"/>
</dbReference>
<evidence type="ECO:0000256" key="5">
    <source>
        <dbReference type="ARBA" id="ARBA00022824"/>
    </source>
</evidence>
<keyword evidence="6" id="KW-1015">Disulfide bond</keyword>
<comment type="subcellular location">
    <subcellularLocation>
        <location evidence="1 7">Endoplasmic reticulum membrane</location>
        <topology evidence="1 7">Peripheral membrane protein</topology>
        <orientation evidence="1 7">Lumenal side</orientation>
    </subcellularLocation>
</comment>
<gene>
    <name evidence="9" type="ORF">KGF56_000249</name>
</gene>
<dbReference type="PROSITE" id="PS51914">
    <property type="entry name" value="MRH"/>
    <property type="match status" value="1"/>
</dbReference>
<evidence type="ECO:0000256" key="6">
    <source>
        <dbReference type="ARBA" id="ARBA00023157"/>
    </source>
</evidence>
<dbReference type="InterPro" id="IPR044865">
    <property type="entry name" value="MRH_dom"/>
</dbReference>
<dbReference type="Gene3D" id="2.70.130.10">
    <property type="entry name" value="Mannose-6-phosphate receptor binding domain"/>
    <property type="match status" value="1"/>
</dbReference>
<dbReference type="Proteomes" id="UP001202479">
    <property type="component" value="Unassembled WGS sequence"/>
</dbReference>
<evidence type="ECO:0000313" key="9">
    <source>
        <dbReference type="EMBL" id="KAI3406956.2"/>
    </source>
</evidence>
<keyword evidence="7" id="KW-0472">Membrane</keyword>
<organism evidence="9 10">
    <name type="scientific">Candida oxycetoniae</name>
    <dbReference type="NCBI Taxonomy" id="497107"/>
    <lineage>
        <taxon>Eukaryota</taxon>
        <taxon>Fungi</taxon>
        <taxon>Dikarya</taxon>
        <taxon>Ascomycota</taxon>
        <taxon>Saccharomycotina</taxon>
        <taxon>Pichiomycetes</taxon>
        <taxon>Debaryomycetaceae</taxon>
        <taxon>Candida/Lodderomyces clade</taxon>
        <taxon>Candida</taxon>
    </lineage>
</organism>
<evidence type="ECO:0000256" key="7">
    <source>
        <dbReference type="RuleBase" id="RU369099"/>
    </source>
</evidence>
<keyword evidence="10" id="KW-1185">Reference proteome</keyword>
<comment type="function">
    <text evidence="7">Lectin involved in the quality control of the secretory pathway. As a member of the endoplasmic reticulum-associated degradation lumenal (ERAD-L) surveillance system, targets misfolded endoplasmic reticulum lumenal glycoproteins for degradation.</text>
</comment>
<evidence type="ECO:0000313" key="10">
    <source>
        <dbReference type="Proteomes" id="UP001202479"/>
    </source>
</evidence>
<evidence type="ECO:0000256" key="1">
    <source>
        <dbReference type="ARBA" id="ARBA00004367"/>
    </source>
</evidence>
<sequence>MNSDSSYICHVPTTETNITVPAPATPHLKEKGLSLVQETFGDGNCFFAFNIQAGYWTVGYCFGDKVIQFHEEDEDFFSGNHKPQIPDHVYVLGKFPNVPPYKKVMIKNQMKQKVVLDSNDYSIFDGEFSYFEDNQKYLKHTLAGEICDLTLKPRTIDIVYKCDENVGLLEFQEIKTCQYQMVIGVPRLCEIEDFRKAEEDVVDVNCKAIEGSFEKLDLNKYQLQPLGGGLYIGQKSPYPNIAVSINELNITSFGESFFSSLEKIPSPDSMSLKWTDSFIYWINLYDMFGNHQGLFRIERDGSLSNHQIGIEKVEGDKVQANFEYFMR</sequence>
<dbReference type="GeneID" id="73377866"/>
<dbReference type="GO" id="GO:0005789">
    <property type="term" value="C:endoplasmic reticulum membrane"/>
    <property type="evidence" value="ECO:0007669"/>
    <property type="project" value="UniProtKB-SubCell"/>
</dbReference>
<evidence type="ECO:0000256" key="4">
    <source>
        <dbReference type="ARBA" id="ARBA00022734"/>
    </source>
</evidence>
<name>A0AAI9X000_9ASCO</name>
<dbReference type="PANTHER" id="PTHR15414">
    <property type="entry name" value="OS-9-RELATED"/>
    <property type="match status" value="1"/>
</dbReference>
<dbReference type="InterPro" id="IPR009011">
    <property type="entry name" value="Man6P_isomerase_rcpt-bd_dom_sf"/>
</dbReference>
<protein>
    <recommendedName>
        <fullName evidence="7">Endoplasmic reticulum lectin</fullName>
    </recommendedName>
    <alternativeName>
        <fullName evidence="7">Protein OS-9 homolog</fullName>
    </alternativeName>
</protein>
<comment type="caution">
    <text evidence="9">The sequence shown here is derived from an EMBL/GenBank/DDBJ whole genome shotgun (WGS) entry which is preliminary data.</text>
</comment>
<evidence type="ECO:0000259" key="8">
    <source>
        <dbReference type="PROSITE" id="PS51914"/>
    </source>
</evidence>
<dbReference type="GO" id="GO:0030246">
    <property type="term" value="F:carbohydrate binding"/>
    <property type="evidence" value="ECO:0007669"/>
    <property type="project" value="UniProtKB-UniRule"/>
</dbReference>
<dbReference type="InterPro" id="IPR045149">
    <property type="entry name" value="OS-9-like"/>
</dbReference>
<comment type="similarity">
    <text evidence="2 7">Belongs to the OS-9 family.</text>
</comment>
<dbReference type="PANTHER" id="PTHR15414:SF0">
    <property type="entry name" value="ENDOPLASMIC RETICULUM LECTIN 1"/>
    <property type="match status" value="1"/>
</dbReference>
<reference evidence="9" key="1">
    <citation type="journal article" date="2022" name="DNA Res.">
        <title>Genome analysis of five recently described species of the CUG-Ser clade uncovers Candida theae as a new hybrid lineage with pathogenic potential in the Candida parapsilosis species complex.</title>
        <authorList>
            <person name="Mixao V."/>
            <person name="Del Olmo V."/>
            <person name="Hegedusova E."/>
            <person name="Saus E."/>
            <person name="Pryszcz L."/>
            <person name="Cillingova A."/>
            <person name="Nosek J."/>
            <person name="Gabaldon T."/>
        </authorList>
    </citation>
    <scope>NUCLEOTIDE SEQUENCE</scope>
    <source>
        <strain evidence="9">CBS 10844</strain>
    </source>
</reference>
<dbReference type="GO" id="GO:0030968">
    <property type="term" value="P:endoplasmic reticulum unfolded protein response"/>
    <property type="evidence" value="ECO:0007669"/>
    <property type="project" value="UniProtKB-UniRule"/>
</dbReference>
<accession>A0AAI9X000</accession>
<dbReference type="Pfam" id="PF07915">
    <property type="entry name" value="PRKCSH"/>
    <property type="match status" value="1"/>
</dbReference>
<dbReference type="InterPro" id="IPR012913">
    <property type="entry name" value="OS9-like_dom"/>
</dbReference>
<dbReference type="EMBL" id="JAHUZD010000019">
    <property type="protein sequence ID" value="KAI3406956.2"/>
    <property type="molecule type" value="Genomic_DNA"/>
</dbReference>
<proteinExistence type="inferred from homology"/>
<dbReference type="GO" id="GO:0005788">
    <property type="term" value="C:endoplasmic reticulum lumen"/>
    <property type="evidence" value="ECO:0007669"/>
    <property type="project" value="UniProtKB-UniRule"/>
</dbReference>
<evidence type="ECO:0000256" key="2">
    <source>
        <dbReference type="ARBA" id="ARBA00009918"/>
    </source>
</evidence>
<keyword evidence="5 7" id="KW-0256">Endoplasmic reticulum</keyword>
<dbReference type="GO" id="GO:0030970">
    <property type="term" value="P:retrograde protein transport, ER to cytosol"/>
    <property type="evidence" value="ECO:0007669"/>
    <property type="project" value="TreeGrafter"/>
</dbReference>
<keyword evidence="3" id="KW-0732">Signal</keyword>
<keyword evidence="4 7" id="KW-0430">Lectin</keyword>